<dbReference type="InterPro" id="IPR023214">
    <property type="entry name" value="HAD_sf"/>
</dbReference>
<protein>
    <submittedName>
        <fullName evidence="1">ATPase P</fullName>
    </submittedName>
</protein>
<gene>
    <name evidence="1" type="ORF">LPB137_08335</name>
</gene>
<name>A0A1P8KMR7_9BACT</name>
<dbReference type="STRING" id="1850254.LPB137_08335"/>
<dbReference type="RefSeq" id="WP_076086970.1">
    <property type="nucleotide sequence ID" value="NZ_CP019070.1"/>
</dbReference>
<dbReference type="Gene3D" id="3.40.50.1000">
    <property type="entry name" value="HAD superfamily/HAD-like"/>
    <property type="match status" value="1"/>
</dbReference>
<evidence type="ECO:0000313" key="2">
    <source>
        <dbReference type="Proteomes" id="UP000186074"/>
    </source>
</evidence>
<dbReference type="Proteomes" id="UP000186074">
    <property type="component" value="Chromosome"/>
</dbReference>
<proteinExistence type="predicted"/>
<sequence>MKVNIPGREELEIQNIVFDYNGTIAIDGKLIEGIKKSINDFSNSFNFYVITADTYGSVEKELEDTKCEVIKIPKSSQDISKLEFIKSLGSSTTLSVGNGRNDKLMLKESILGIAILQDEGLCTETLLNSDILVKSIFDVFSFLKDENRLIATLRN</sequence>
<dbReference type="OrthoDB" id="159409at2"/>
<evidence type="ECO:0000313" key="1">
    <source>
        <dbReference type="EMBL" id="APW65864.1"/>
    </source>
</evidence>
<dbReference type="KEGG" id="alp:LPB137_08335"/>
<organism evidence="1 2">
    <name type="scientific">Poseidonibacter parvus</name>
    <dbReference type="NCBI Taxonomy" id="1850254"/>
    <lineage>
        <taxon>Bacteria</taxon>
        <taxon>Pseudomonadati</taxon>
        <taxon>Campylobacterota</taxon>
        <taxon>Epsilonproteobacteria</taxon>
        <taxon>Campylobacterales</taxon>
        <taxon>Arcobacteraceae</taxon>
        <taxon>Poseidonibacter</taxon>
    </lineage>
</organism>
<dbReference type="SUPFAM" id="SSF56784">
    <property type="entry name" value="HAD-like"/>
    <property type="match status" value="1"/>
</dbReference>
<dbReference type="InterPro" id="IPR036412">
    <property type="entry name" value="HAD-like_sf"/>
</dbReference>
<dbReference type="AlphaFoldDB" id="A0A1P8KMR7"/>
<accession>A0A1P8KMR7</accession>
<reference evidence="1 2" key="1">
    <citation type="submission" date="2017-01" db="EMBL/GenBank/DDBJ databases">
        <title>Genome sequencing of Arcobacter sp. LPB0137.</title>
        <authorList>
            <person name="Lee G.-W."/>
            <person name="Yi H."/>
        </authorList>
    </citation>
    <scope>NUCLEOTIDE SEQUENCE [LARGE SCALE GENOMIC DNA]</scope>
    <source>
        <strain evidence="1 2">LPB0137</strain>
    </source>
</reference>
<dbReference type="EMBL" id="CP019070">
    <property type="protein sequence ID" value="APW65864.1"/>
    <property type="molecule type" value="Genomic_DNA"/>
</dbReference>
<keyword evidence="2" id="KW-1185">Reference proteome</keyword>